<dbReference type="AlphaFoldDB" id="A0A844B064"/>
<evidence type="ECO:0000313" key="4">
    <source>
        <dbReference type="Proteomes" id="UP000466730"/>
    </source>
</evidence>
<protein>
    <recommendedName>
        <fullName evidence="2">Hemerythrin-like domain-containing protein</fullName>
    </recommendedName>
</protein>
<evidence type="ECO:0000313" key="3">
    <source>
        <dbReference type="EMBL" id="MRH19766.1"/>
    </source>
</evidence>
<comment type="caution">
    <text evidence="3">The sequence shown here is derived from an EMBL/GenBank/DDBJ whole genome shotgun (WGS) entry which is preliminary data.</text>
</comment>
<feature type="region of interest" description="Disordered" evidence="1">
    <location>
        <begin position="116"/>
        <end position="148"/>
    </location>
</feature>
<gene>
    <name evidence="3" type="ORF">GH815_02075</name>
</gene>
<dbReference type="Pfam" id="PF01814">
    <property type="entry name" value="Hemerythrin"/>
    <property type="match status" value="1"/>
</dbReference>
<dbReference type="InterPro" id="IPR012312">
    <property type="entry name" value="Hemerythrin-like"/>
</dbReference>
<sequence>MRTRFPEITIDGVALAPTTIAARTTVRTAAANGPGNARAQSGCAPGDFGDAPFRAGGLEERRTSFARVGSALASRNIDLAPGAMGPFDLDLARARLNGALELAARERRARAAFARMNRPNNPGWPGTPAGGSAGQPALAPRDTQPRSQEFGPVPVDLRNHADPLDAIAADHLRQRQMAGALERLAHGQVPCLEHIIGLLAHVDIELPVNFLDEEVDLFDLLRRRAGPRDRPDWLLDRLAAEHAVIDDLAGEVSHILRSVITGRTPPDMRALGRFAVATRRHLIVDETLILPLARMRLSQRDRQDLRAAMAARRGLPPATARGTIDA</sequence>
<dbReference type="Gene3D" id="1.20.120.520">
    <property type="entry name" value="nmb1532 protein domain like"/>
    <property type="match status" value="1"/>
</dbReference>
<dbReference type="OrthoDB" id="7619676at2"/>
<organism evidence="3 4">
    <name type="scientific">Rhodovulum strictum</name>
    <dbReference type="NCBI Taxonomy" id="58314"/>
    <lineage>
        <taxon>Bacteria</taxon>
        <taxon>Pseudomonadati</taxon>
        <taxon>Pseudomonadota</taxon>
        <taxon>Alphaproteobacteria</taxon>
        <taxon>Rhodobacterales</taxon>
        <taxon>Paracoccaceae</taxon>
        <taxon>Rhodovulum</taxon>
    </lineage>
</organism>
<accession>A0A844B064</accession>
<dbReference type="RefSeq" id="WP_153747082.1">
    <property type="nucleotide sequence ID" value="NZ_BAAADI010000014.1"/>
</dbReference>
<feature type="domain" description="Hemerythrin-like" evidence="2">
    <location>
        <begin position="163"/>
        <end position="293"/>
    </location>
</feature>
<keyword evidence="4" id="KW-1185">Reference proteome</keyword>
<dbReference type="EMBL" id="WJPO01000002">
    <property type="protein sequence ID" value="MRH19766.1"/>
    <property type="molecule type" value="Genomic_DNA"/>
</dbReference>
<evidence type="ECO:0000256" key="1">
    <source>
        <dbReference type="SAM" id="MobiDB-lite"/>
    </source>
</evidence>
<dbReference type="Proteomes" id="UP000466730">
    <property type="component" value="Unassembled WGS sequence"/>
</dbReference>
<evidence type="ECO:0000259" key="2">
    <source>
        <dbReference type="Pfam" id="PF01814"/>
    </source>
</evidence>
<reference evidence="3 4" key="1">
    <citation type="submission" date="2019-11" db="EMBL/GenBank/DDBJ databases">
        <title>Draft Whole-Genome sequence of the marine photosynthetic bacterium Rhodovulum strictum DSM 11289.</title>
        <authorList>
            <person name="Kyndt J.A."/>
            <person name="Meyer T.E."/>
        </authorList>
    </citation>
    <scope>NUCLEOTIDE SEQUENCE [LARGE SCALE GENOMIC DNA]</scope>
    <source>
        <strain evidence="3 4">DSM 11289</strain>
    </source>
</reference>
<proteinExistence type="predicted"/>
<name>A0A844B064_9RHOB</name>